<evidence type="ECO:0000313" key="2">
    <source>
        <dbReference type="Proteomes" id="UP000887540"/>
    </source>
</evidence>
<reference evidence="3" key="1">
    <citation type="submission" date="2022-11" db="UniProtKB">
        <authorList>
            <consortium name="WormBaseParasite"/>
        </authorList>
    </citation>
    <scope>IDENTIFICATION</scope>
</reference>
<feature type="compositionally biased region" description="Polar residues" evidence="1">
    <location>
        <begin position="23"/>
        <end position="33"/>
    </location>
</feature>
<name>A0A914BYG1_9BILA</name>
<dbReference type="AlphaFoldDB" id="A0A914BYG1"/>
<keyword evidence="2" id="KW-1185">Reference proteome</keyword>
<sequence>MTRLRSFSLRGGDSESEECYTPISDSDTVSSDGLTKKDATNPDETQILPNGPDQLDSDGNPIVNPEKDEEEPAFITITKKEPDPLKRDVVPNESLSIQYLEVG</sequence>
<proteinExistence type="predicted"/>
<accession>A0A914BYG1</accession>
<protein>
    <submittedName>
        <fullName evidence="3">Uncharacterized protein</fullName>
    </submittedName>
</protein>
<evidence type="ECO:0000313" key="3">
    <source>
        <dbReference type="WBParaSite" id="ACRNAN_Path_1267.g4950.t1"/>
    </source>
</evidence>
<feature type="region of interest" description="Disordered" evidence="1">
    <location>
        <begin position="1"/>
        <end position="70"/>
    </location>
</feature>
<dbReference type="WBParaSite" id="ACRNAN_Path_1267.g4950.t1">
    <property type="protein sequence ID" value="ACRNAN_Path_1267.g4950.t1"/>
    <property type="gene ID" value="ACRNAN_Path_1267.g4950"/>
</dbReference>
<evidence type="ECO:0000256" key="1">
    <source>
        <dbReference type="SAM" id="MobiDB-lite"/>
    </source>
</evidence>
<organism evidence="2 3">
    <name type="scientific">Acrobeloides nanus</name>
    <dbReference type="NCBI Taxonomy" id="290746"/>
    <lineage>
        <taxon>Eukaryota</taxon>
        <taxon>Metazoa</taxon>
        <taxon>Ecdysozoa</taxon>
        <taxon>Nematoda</taxon>
        <taxon>Chromadorea</taxon>
        <taxon>Rhabditida</taxon>
        <taxon>Tylenchina</taxon>
        <taxon>Cephalobomorpha</taxon>
        <taxon>Cephaloboidea</taxon>
        <taxon>Cephalobidae</taxon>
        <taxon>Acrobeloides</taxon>
    </lineage>
</organism>
<dbReference type="Proteomes" id="UP000887540">
    <property type="component" value="Unplaced"/>
</dbReference>